<keyword evidence="6" id="KW-0540">Nuclease</keyword>
<protein>
    <recommendedName>
        <fullName evidence="4">ribonuclease Z</fullName>
        <ecNumber evidence="4">3.1.26.11</ecNumber>
    </recommendedName>
</protein>
<dbReference type="Gene3D" id="3.60.15.10">
    <property type="entry name" value="Ribonuclease Z/Hydroxyacylglutathione hydrolase-like"/>
    <property type="match status" value="2"/>
</dbReference>
<reference evidence="11 12" key="1">
    <citation type="submission" date="2020-08" db="EMBL/GenBank/DDBJ databases">
        <authorList>
            <person name="Newling K."/>
            <person name="Davey J."/>
            <person name="Forrester S."/>
        </authorList>
    </citation>
    <scope>NUCLEOTIDE SEQUENCE [LARGE SCALE GENOMIC DNA]</scope>
    <source>
        <strain evidence="12">Crithidia deanei Carvalho (ATCC PRA-265)</strain>
    </source>
</reference>
<dbReference type="PANTHER" id="PTHR12553:SF49">
    <property type="entry name" value="ZINC PHOSPHODIESTERASE ELAC PROTEIN 2"/>
    <property type="match status" value="1"/>
</dbReference>
<keyword evidence="8" id="KW-0255">Endonuclease</keyword>
<proteinExistence type="inferred from homology"/>
<dbReference type="PANTHER" id="PTHR12553">
    <property type="entry name" value="ZINC PHOSPHODIESTERASE ELAC PROTEIN 2"/>
    <property type="match status" value="1"/>
</dbReference>
<organism evidence="11 12">
    <name type="scientific">Angomonas deanei</name>
    <dbReference type="NCBI Taxonomy" id="59799"/>
    <lineage>
        <taxon>Eukaryota</taxon>
        <taxon>Discoba</taxon>
        <taxon>Euglenozoa</taxon>
        <taxon>Kinetoplastea</taxon>
        <taxon>Metakinetoplastina</taxon>
        <taxon>Trypanosomatida</taxon>
        <taxon>Trypanosomatidae</taxon>
        <taxon>Strigomonadinae</taxon>
        <taxon>Angomonas</taxon>
    </lineage>
</organism>
<evidence type="ECO:0000256" key="10">
    <source>
        <dbReference type="ARBA" id="ARBA00022833"/>
    </source>
</evidence>
<evidence type="ECO:0000256" key="9">
    <source>
        <dbReference type="ARBA" id="ARBA00022801"/>
    </source>
</evidence>
<dbReference type="EC" id="3.1.26.11" evidence="4"/>
<evidence type="ECO:0000313" key="11">
    <source>
        <dbReference type="EMBL" id="CAD2217080.1"/>
    </source>
</evidence>
<dbReference type="AlphaFoldDB" id="A0A7G2CB35"/>
<dbReference type="InterPro" id="IPR047151">
    <property type="entry name" value="RNZ2-like"/>
</dbReference>
<keyword evidence="7" id="KW-0479">Metal-binding</keyword>
<comment type="catalytic activity">
    <reaction evidence="1">
        <text>Endonucleolytic cleavage of RNA, removing extra 3' nucleotides from tRNA precursor, generating 3' termini of tRNAs. A 3'-hydroxy group is left at the tRNA terminus and a 5'-phosphoryl group is left at the trailer molecule.</text>
        <dbReference type="EC" id="3.1.26.11"/>
    </reaction>
</comment>
<accession>A0A7G2CB35</accession>
<dbReference type="EMBL" id="LR877152">
    <property type="protein sequence ID" value="CAD2217080.1"/>
    <property type="molecule type" value="Genomic_DNA"/>
</dbReference>
<name>A0A7G2CB35_9TRYP</name>
<dbReference type="VEuPathDB" id="TriTrypDB:ADEAN_000455800"/>
<dbReference type="Proteomes" id="UP000515908">
    <property type="component" value="Chromosome 08"/>
</dbReference>
<dbReference type="GO" id="GO:0005739">
    <property type="term" value="C:mitochondrion"/>
    <property type="evidence" value="ECO:0007669"/>
    <property type="project" value="TreeGrafter"/>
</dbReference>
<dbReference type="SUPFAM" id="SSF56281">
    <property type="entry name" value="Metallo-hydrolase/oxidoreductase"/>
    <property type="match status" value="1"/>
</dbReference>
<dbReference type="GO" id="GO:0042781">
    <property type="term" value="F:3'-tRNA processing endoribonuclease activity"/>
    <property type="evidence" value="ECO:0007669"/>
    <property type="project" value="UniProtKB-EC"/>
</dbReference>
<evidence type="ECO:0000256" key="2">
    <source>
        <dbReference type="ARBA" id="ARBA00001947"/>
    </source>
</evidence>
<evidence type="ECO:0000313" key="12">
    <source>
        <dbReference type="Proteomes" id="UP000515908"/>
    </source>
</evidence>
<evidence type="ECO:0000256" key="6">
    <source>
        <dbReference type="ARBA" id="ARBA00022722"/>
    </source>
</evidence>
<gene>
    <name evidence="11" type="ORF">ADEAN_000455800</name>
</gene>
<evidence type="ECO:0000256" key="1">
    <source>
        <dbReference type="ARBA" id="ARBA00000402"/>
    </source>
</evidence>
<dbReference type="OrthoDB" id="527344at2759"/>
<keyword evidence="5" id="KW-0819">tRNA processing</keyword>
<dbReference type="GO" id="GO:1990180">
    <property type="term" value="P:mitochondrial tRNA 3'-end processing"/>
    <property type="evidence" value="ECO:0007669"/>
    <property type="project" value="TreeGrafter"/>
</dbReference>
<dbReference type="InterPro" id="IPR036866">
    <property type="entry name" value="RibonucZ/Hydroxyglut_hydro"/>
</dbReference>
<comment type="similarity">
    <text evidence="3">Belongs to the RNase Z family.</text>
</comment>
<evidence type="ECO:0000256" key="8">
    <source>
        <dbReference type="ARBA" id="ARBA00022759"/>
    </source>
</evidence>
<comment type="cofactor">
    <cofactor evidence="2">
        <name>Zn(2+)</name>
        <dbReference type="ChEBI" id="CHEBI:29105"/>
    </cofactor>
</comment>
<dbReference type="GO" id="GO:0046872">
    <property type="term" value="F:metal ion binding"/>
    <property type="evidence" value="ECO:0007669"/>
    <property type="project" value="UniProtKB-KW"/>
</dbReference>
<sequence>MASYMQLLGTDTPNSRCGCCYYGMMQTRIFEGAEEPSAALSDGYLFFNCPEGTQRFSSEANIKLTKLKSILYTRWGGNDSSASTAMGPSSSVMGTPGMLFTVNDAGLRTLAFFGPGKGYTESAEQSSSGVSLFIETMRKYYFTYRPMNFRLLSSHPTGEYNASAFLPPPQLRGNPVVLEEQVVLAPDTASFFRLILPLNPFTLLVAFATSGEATRNTTDEVYSYCIVHSPIATFDHDAAEALGVPKGPLYGKLKNNESVFVSPEDFVKAAAKRKRGKKALVVEEPIPQEGFWVHPHQVLRQTLSSTKVYLNLVLDSNTPEELRASLEALMGVGEAKGHLIQLLEERFPDFLFYRKEADNSDSPLVRRELEMGETFHLQSLSYFQEFASSGDGDAMYRQYTAFLLENVLNHFTHVFHDFSTALTDSQVEERGRAYHLFSSYVGKLYTAFPTALTHRYHLNSIAPHLFPVSSAADNERPLGYWPYSFKFSCVPQREKSEKTNVSGQYIKYPTQSSAMHLLSDKFRHFLENRATSTDSLPSEHMGGSLVFLGTGSAIPSKYRNVSGTLLQLKLPSVCFSSCPPTPGQPIEWRRGIIILDFGEGNAGQVAQLLSGMKDGEEGNALQSFLQDMVLVFISHGHADHHLGVMTLLDLRHEYLYAKDKKKGQEKLLLVCPEEVYDFMNALWFQAEPYCHWIHDEVEFEVIRENGYQPQARGGSTTLGGKVALLPKLTSLFDDWNRNIATSYEQIHSAPLTENLLWDAEVFTVDHPAHAHALVLRFPSITKTLDRWESKVFLFSGDTRPCEALVQRCRAFTSKHAQDRVFICLHEATFGPGFEMEAQKRKHSTLGEAVKVHEQIEAQFLVLNHFSQRYPKLPGLTDDFVESTTQRDLLHAQAGRNKPTGDELTTEEVAEPITTKLSFSFDLMQLDFATIERGEVYGLTPQFIHLLEEYASWEVGTTKRLRE</sequence>
<evidence type="ECO:0000256" key="7">
    <source>
        <dbReference type="ARBA" id="ARBA00022723"/>
    </source>
</evidence>
<keyword evidence="9" id="KW-0378">Hydrolase</keyword>
<keyword evidence="12" id="KW-1185">Reference proteome</keyword>
<evidence type="ECO:0000256" key="5">
    <source>
        <dbReference type="ARBA" id="ARBA00022694"/>
    </source>
</evidence>
<keyword evidence="10" id="KW-0862">Zinc</keyword>
<evidence type="ECO:0000256" key="3">
    <source>
        <dbReference type="ARBA" id="ARBA00007823"/>
    </source>
</evidence>
<evidence type="ECO:0000256" key="4">
    <source>
        <dbReference type="ARBA" id="ARBA00012477"/>
    </source>
</evidence>